<feature type="chain" id="PRO_5012829834" description="Transporter" evidence="1">
    <location>
        <begin position="20"/>
        <end position="299"/>
    </location>
</feature>
<evidence type="ECO:0008006" key="4">
    <source>
        <dbReference type="Google" id="ProtNLM"/>
    </source>
</evidence>
<comment type="caution">
    <text evidence="2">The sequence shown here is derived from an EMBL/GenBank/DDBJ whole genome shotgun (WGS) entry which is preliminary data.</text>
</comment>
<keyword evidence="3" id="KW-1185">Reference proteome</keyword>
<sequence length="299" mass="33478">MRKLVLVAFLFFGSKTLFAQGCSDAGICSIDKGFDRETDSVRQVIETAVVYSLGEADVKYVSPYVAYTKHFSSKFSFTARVTYSTATGSFGTRSQFGDAFLIGNYRFKPKQQKQWSAMLGFKFPFTASNLKINGYSLPLDYQSSLGTIDVLAGTALKTGNFDWQLAVQIPVVNLNRNSYFSEYSGTTDFPSTNLFERKPDALFRATYTWQLPSRKLTFKPNVLFIYHLGEDTYENIFSKRVSIAGSDGLTVNINGLASYRLTKKQQLEVSVATPVVVRDIRPDGLTRSFVLGVSYQILF</sequence>
<organism evidence="2 3">
    <name type="scientific">Flavobacterium aurantiibacter</name>
    <dbReference type="NCBI Taxonomy" id="2023067"/>
    <lineage>
        <taxon>Bacteria</taxon>
        <taxon>Pseudomonadati</taxon>
        <taxon>Bacteroidota</taxon>
        <taxon>Flavobacteriia</taxon>
        <taxon>Flavobacteriales</taxon>
        <taxon>Flavobacteriaceae</taxon>
        <taxon>Flavobacterium</taxon>
    </lineage>
</organism>
<dbReference type="EMBL" id="NOXX01000146">
    <property type="protein sequence ID" value="OYQ47392.1"/>
    <property type="molecule type" value="Genomic_DNA"/>
</dbReference>
<accession>A0A256A129</accession>
<dbReference type="OrthoDB" id="1119914at2"/>
<evidence type="ECO:0000256" key="1">
    <source>
        <dbReference type="SAM" id="SignalP"/>
    </source>
</evidence>
<gene>
    <name evidence="2" type="ORF">CHX27_03195</name>
</gene>
<keyword evidence="1" id="KW-0732">Signal</keyword>
<dbReference type="Proteomes" id="UP000216035">
    <property type="component" value="Unassembled WGS sequence"/>
</dbReference>
<protein>
    <recommendedName>
        <fullName evidence="4">Transporter</fullName>
    </recommendedName>
</protein>
<reference evidence="2 3" key="1">
    <citation type="submission" date="2017-07" db="EMBL/GenBank/DDBJ databases">
        <title>Flavobacterium cyanobacteriorum sp. nov., isolated from cyanobacterial aggregates in a eutrophic lake.</title>
        <authorList>
            <person name="Cai H."/>
        </authorList>
    </citation>
    <scope>NUCLEOTIDE SEQUENCE [LARGE SCALE GENOMIC DNA]</scope>
    <source>
        <strain evidence="2 3">TH167</strain>
    </source>
</reference>
<dbReference type="RefSeq" id="WP_094485325.1">
    <property type="nucleotide sequence ID" value="NZ_NOXX01000146.1"/>
</dbReference>
<evidence type="ECO:0000313" key="3">
    <source>
        <dbReference type="Proteomes" id="UP000216035"/>
    </source>
</evidence>
<evidence type="ECO:0000313" key="2">
    <source>
        <dbReference type="EMBL" id="OYQ47392.1"/>
    </source>
</evidence>
<dbReference type="AlphaFoldDB" id="A0A256A129"/>
<proteinExistence type="predicted"/>
<feature type="signal peptide" evidence="1">
    <location>
        <begin position="1"/>
        <end position="19"/>
    </location>
</feature>
<name>A0A256A129_9FLAO</name>